<dbReference type="InterPro" id="IPR049627">
    <property type="entry name" value="SLX8"/>
</dbReference>
<dbReference type="SMART" id="SM00184">
    <property type="entry name" value="RING"/>
    <property type="match status" value="1"/>
</dbReference>
<feature type="compositionally biased region" description="Polar residues" evidence="5">
    <location>
        <begin position="73"/>
        <end position="83"/>
    </location>
</feature>
<dbReference type="Pfam" id="PF13923">
    <property type="entry name" value="zf-C3HC4_2"/>
    <property type="match status" value="1"/>
</dbReference>
<dbReference type="SUPFAM" id="SSF57850">
    <property type="entry name" value="RING/U-box"/>
    <property type="match status" value="1"/>
</dbReference>
<evidence type="ECO:0000256" key="2">
    <source>
        <dbReference type="ARBA" id="ARBA00022771"/>
    </source>
</evidence>
<protein>
    <recommendedName>
        <fullName evidence="6">RING-type domain-containing protein</fullName>
    </recommendedName>
</protein>
<dbReference type="GO" id="GO:0061630">
    <property type="term" value="F:ubiquitin protein ligase activity"/>
    <property type="evidence" value="ECO:0007669"/>
    <property type="project" value="InterPro"/>
</dbReference>
<feature type="compositionally biased region" description="Basic residues" evidence="5">
    <location>
        <begin position="9"/>
        <end position="18"/>
    </location>
</feature>
<accession>A0AAD5BN40</accession>
<reference evidence="7" key="1">
    <citation type="submission" date="2022-06" db="EMBL/GenBank/DDBJ databases">
        <title>Uncovering the hologenomic basis of an extraordinary plant invasion.</title>
        <authorList>
            <person name="Bieker V.C."/>
            <person name="Martin M.D."/>
            <person name="Gilbert T."/>
            <person name="Hodgins K."/>
            <person name="Battlay P."/>
            <person name="Petersen B."/>
            <person name="Wilson J."/>
        </authorList>
    </citation>
    <scope>NUCLEOTIDE SEQUENCE</scope>
    <source>
        <strain evidence="7">AA19_3_7</strain>
        <tissue evidence="7">Leaf</tissue>
    </source>
</reference>
<dbReference type="EMBL" id="JAMZMK010011742">
    <property type="protein sequence ID" value="KAI7726149.1"/>
    <property type="molecule type" value="Genomic_DNA"/>
</dbReference>
<feature type="region of interest" description="Disordered" evidence="5">
    <location>
        <begin position="1"/>
        <end position="22"/>
    </location>
</feature>
<name>A0AAD5BN40_AMBAR</name>
<evidence type="ECO:0000256" key="3">
    <source>
        <dbReference type="ARBA" id="ARBA00022833"/>
    </source>
</evidence>
<feature type="compositionally biased region" description="Pro residues" evidence="5">
    <location>
        <begin position="182"/>
        <end position="192"/>
    </location>
</feature>
<dbReference type="InterPro" id="IPR013083">
    <property type="entry name" value="Znf_RING/FYVE/PHD"/>
</dbReference>
<feature type="compositionally biased region" description="Low complexity" evidence="5">
    <location>
        <begin position="162"/>
        <end position="173"/>
    </location>
</feature>
<keyword evidence="8" id="KW-1185">Reference proteome</keyword>
<keyword evidence="1" id="KW-0479">Metal-binding</keyword>
<proteinExistence type="predicted"/>
<evidence type="ECO:0000313" key="7">
    <source>
        <dbReference type="EMBL" id="KAI7726149.1"/>
    </source>
</evidence>
<dbReference type="Proteomes" id="UP001206925">
    <property type="component" value="Unassembled WGS sequence"/>
</dbReference>
<dbReference type="PANTHER" id="PTHR47094">
    <property type="entry name" value="ELFLESS, ISOFORM B"/>
    <property type="match status" value="1"/>
</dbReference>
<dbReference type="PROSITE" id="PS50089">
    <property type="entry name" value="ZF_RING_2"/>
    <property type="match status" value="1"/>
</dbReference>
<organism evidence="7 8">
    <name type="scientific">Ambrosia artemisiifolia</name>
    <name type="common">Common ragweed</name>
    <dbReference type="NCBI Taxonomy" id="4212"/>
    <lineage>
        <taxon>Eukaryota</taxon>
        <taxon>Viridiplantae</taxon>
        <taxon>Streptophyta</taxon>
        <taxon>Embryophyta</taxon>
        <taxon>Tracheophyta</taxon>
        <taxon>Spermatophyta</taxon>
        <taxon>Magnoliopsida</taxon>
        <taxon>eudicotyledons</taxon>
        <taxon>Gunneridae</taxon>
        <taxon>Pentapetalae</taxon>
        <taxon>asterids</taxon>
        <taxon>campanulids</taxon>
        <taxon>Asterales</taxon>
        <taxon>Asteraceae</taxon>
        <taxon>Asteroideae</taxon>
        <taxon>Heliantheae alliance</taxon>
        <taxon>Heliantheae</taxon>
        <taxon>Ambrosia</taxon>
    </lineage>
</organism>
<evidence type="ECO:0000256" key="1">
    <source>
        <dbReference type="ARBA" id="ARBA00022723"/>
    </source>
</evidence>
<dbReference type="GO" id="GO:0140082">
    <property type="term" value="F:SUMO-ubiquitin ligase activity"/>
    <property type="evidence" value="ECO:0007669"/>
    <property type="project" value="TreeGrafter"/>
</dbReference>
<dbReference type="GO" id="GO:0006511">
    <property type="term" value="P:ubiquitin-dependent protein catabolic process"/>
    <property type="evidence" value="ECO:0007669"/>
    <property type="project" value="TreeGrafter"/>
</dbReference>
<dbReference type="GO" id="GO:0033768">
    <property type="term" value="C:SUMO-targeted ubiquitin ligase complex"/>
    <property type="evidence" value="ECO:0007669"/>
    <property type="project" value="TreeGrafter"/>
</dbReference>
<feature type="domain" description="RING-type" evidence="6">
    <location>
        <begin position="197"/>
        <end position="235"/>
    </location>
</feature>
<comment type="caution">
    <text evidence="7">The sequence shown here is derived from an EMBL/GenBank/DDBJ whole genome shotgun (WGS) entry which is preliminary data.</text>
</comment>
<feature type="region of interest" description="Disordered" evidence="5">
    <location>
        <begin position="145"/>
        <end position="194"/>
    </location>
</feature>
<dbReference type="InterPro" id="IPR017907">
    <property type="entry name" value="Znf_RING_CS"/>
</dbReference>
<evidence type="ECO:0000313" key="8">
    <source>
        <dbReference type="Proteomes" id="UP001206925"/>
    </source>
</evidence>
<dbReference type="PANTHER" id="PTHR47094:SF1">
    <property type="entry name" value="RING-TYPE E3 UBIQUITIN TRANSFERASE"/>
    <property type="match status" value="1"/>
</dbReference>
<evidence type="ECO:0000256" key="5">
    <source>
        <dbReference type="SAM" id="MobiDB-lite"/>
    </source>
</evidence>
<keyword evidence="3" id="KW-0862">Zinc</keyword>
<dbReference type="PROSITE" id="PS00518">
    <property type="entry name" value="ZF_RING_1"/>
    <property type="match status" value="1"/>
</dbReference>
<sequence>MSTREQVRRNARNGRRRGGVLDLSIPPAENLEQAGGPVLSVDQGGQEEVGIRLDLNRANKRRRGHPNPPTINRGLSVNSDGSSGSMRKRAWYIFEYLKSKFLNLATHSMQLHSFERERAQYIAPLPPPTQEPTSNDIATGLNHNQVNKRRRGHSSPPSRNCELYSNLEESSSSMRDTEQYIAPPPPPPPPKEPSFSCPVCMDPLVEEVTTKCGHIFCKACITAAIKAQHKCPTCRQKLTNRNLTRIYLPITM</sequence>
<gene>
    <name evidence="7" type="ORF">M8C21_008633</name>
</gene>
<evidence type="ECO:0000256" key="4">
    <source>
        <dbReference type="PROSITE-ProRule" id="PRU00175"/>
    </source>
</evidence>
<evidence type="ECO:0000259" key="6">
    <source>
        <dbReference type="PROSITE" id="PS50089"/>
    </source>
</evidence>
<dbReference type="InterPro" id="IPR001841">
    <property type="entry name" value="Znf_RING"/>
</dbReference>
<dbReference type="Gene3D" id="3.30.40.10">
    <property type="entry name" value="Zinc/RING finger domain, C3HC4 (zinc finger)"/>
    <property type="match status" value="1"/>
</dbReference>
<dbReference type="AlphaFoldDB" id="A0AAD5BN40"/>
<keyword evidence="2 4" id="KW-0863">Zinc-finger</keyword>
<dbReference type="GO" id="GO:0032183">
    <property type="term" value="F:SUMO binding"/>
    <property type="evidence" value="ECO:0007669"/>
    <property type="project" value="TreeGrafter"/>
</dbReference>
<dbReference type="GO" id="GO:0008270">
    <property type="term" value="F:zinc ion binding"/>
    <property type="evidence" value="ECO:0007669"/>
    <property type="project" value="UniProtKB-KW"/>
</dbReference>
<feature type="region of interest" description="Disordered" evidence="5">
    <location>
        <begin position="54"/>
        <end position="83"/>
    </location>
</feature>